<dbReference type="EMBL" id="BEYU01000071">
    <property type="protein sequence ID" value="GBG30154.1"/>
    <property type="molecule type" value="Genomic_DNA"/>
</dbReference>
<dbReference type="InterPro" id="IPR027469">
    <property type="entry name" value="Cation_efflux_TMD_sf"/>
</dbReference>
<dbReference type="GO" id="GO:0005385">
    <property type="term" value="F:zinc ion transmembrane transporter activity"/>
    <property type="evidence" value="ECO:0007669"/>
    <property type="project" value="InterPro"/>
</dbReference>
<dbReference type="GO" id="GO:0006882">
    <property type="term" value="P:intracellular zinc ion homeostasis"/>
    <property type="evidence" value="ECO:0007669"/>
    <property type="project" value="InterPro"/>
</dbReference>
<dbReference type="InterPro" id="IPR036886">
    <property type="entry name" value="Villin_headpiece_dom_sf"/>
</dbReference>
<dbReference type="NCBIfam" id="TIGR01297">
    <property type="entry name" value="CDF"/>
    <property type="match status" value="1"/>
</dbReference>
<dbReference type="Gene3D" id="1.20.1510.10">
    <property type="entry name" value="Cation efflux protein transmembrane domain"/>
    <property type="match status" value="1"/>
</dbReference>
<feature type="transmembrane region" description="Helical" evidence="8">
    <location>
        <begin position="701"/>
        <end position="720"/>
    </location>
</feature>
<evidence type="ECO:0000313" key="10">
    <source>
        <dbReference type="EMBL" id="GBG30154.1"/>
    </source>
</evidence>
<evidence type="ECO:0000256" key="1">
    <source>
        <dbReference type="ARBA" id="ARBA00004141"/>
    </source>
</evidence>
<evidence type="ECO:0000256" key="3">
    <source>
        <dbReference type="ARBA" id="ARBA00022448"/>
    </source>
</evidence>
<dbReference type="SUPFAM" id="SSF161111">
    <property type="entry name" value="Cation efflux protein transmembrane domain-like"/>
    <property type="match status" value="1"/>
</dbReference>
<accession>A0A2R5GQK3</accession>
<feature type="transmembrane region" description="Helical" evidence="8">
    <location>
        <begin position="1125"/>
        <end position="1142"/>
    </location>
</feature>
<dbReference type="GO" id="GO:0007010">
    <property type="term" value="P:cytoskeleton organization"/>
    <property type="evidence" value="ECO:0007669"/>
    <property type="project" value="InterPro"/>
</dbReference>
<dbReference type="InterPro" id="IPR002524">
    <property type="entry name" value="Cation_efflux"/>
</dbReference>
<name>A0A2R5GQK3_9STRA</name>
<dbReference type="GO" id="GO:0005794">
    <property type="term" value="C:Golgi apparatus"/>
    <property type="evidence" value="ECO:0007669"/>
    <property type="project" value="TreeGrafter"/>
</dbReference>
<comment type="subcellular location">
    <subcellularLocation>
        <location evidence="1">Membrane</location>
        <topology evidence="1">Multi-pass membrane protein</topology>
    </subcellularLocation>
</comment>
<dbReference type="GO" id="GO:0016020">
    <property type="term" value="C:membrane"/>
    <property type="evidence" value="ECO:0007669"/>
    <property type="project" value="UniProtKB-SubCell"/>
</dbReference>
<feature type="transmembrane region" description="Helical" evidence="8">
    <location>
        <begin position="670"/>
        <end position="689"/>
    </location>
</feature>
<feature type="transmembrane region" description="Helical" evidence="8">
    <location>
        <begin position="845"/>
        <end position="865"/>
    </location>
</feature>
<dbReference type="InParanoid" id="A0A2R5GQK3"/>
<evidence type="ECO:0000256" key="4">
    <source>
        <dbReference type="ARBA" id="ARBA00022692"/>
    </source>
</evidence>
<reference evidence="10 11" key="1">
    <citation type="submission" date="2017-12" db="EMBL/GenBank/DDBJ databases">
        <title>Sequencing, de novo assembly and annotation of complete genome of a new Thraustochytrid species, strain FCC1311.</title>
        <authorList>
            <person name="Sedici K."/>
            <person name="Godart F."/>
            <person name="Aiese Cigliano R."/>
            <person name="Sanseverino W."/>
            <person name="Barakat M."/>
            <person name="Ortet P."/>
            <person name="Marechal E."/>
            <person name="Cagnac O."/>
            <person name="Amato A."/>
        </authorList>
    </citation>
    <scope>NUCLEOTIDE SEQUENCE [LARGE SCALE GENOMIC DNA]</scope>
</reference>
<sequence length="1200" mass="131792">MVRTEEETRAPSVKEPASLLELCEEALRSRAATRSREVLDILELARFTHRTALEEACVRAIWRNFAMLRERHGPEELRAALGDVRYEKFEAELVDFLESKAEVARLRSGQVIELEPCADIEPDEQGNFPLEVLRTGAVWPSGVDPANREMRLHDETFQQLFKMDKAEFAKLPSFVRIREKRDHARHAMRVDQIPLCDLRDEQRFQIIEEQSIAGCNASIPAEQTPQMRLLVASENANRVRFEGAKKTQRSKSFLCTLYARGAARNRKSDAPLLQYIEHGHHPRIDDQLVLVAICVHALASPCASRNRREWRPLAHEQRRGPHGMIEVQDDHLGQHAVQRESCVWTQIRPDVVLLRGAADGCSSSLLASAPRELADYDDLVVPLARVFFARPEVPGSAIPCATISLSGGGARVAASRKRLGVPRSNGEHAVAGVDGSSSAHVRVDGSDEERDDCRAVDDNANVNVDVDVVDVDNERRDDASVSDAQAQAKLFAAKSLRALGVGLCGELLTSDAHGLPVVVFGFLTLFVAAIVVCMLQKPWQAARQIPHQEWARIVINGFLFGTSWVLWAKGLQACGLVRTLILEHSHVCVTGVLAVLAKRKQDGPAKTMLARLASGELLYVVAFFLLSYDGEQFFGGVVILLASSLMRAVWTRFSHKIARDIGGPKKLHALSLCAATALLMPLVILDVLGEALVGADYDYSVMSFRTLLFAAGAACLALVLNFYAEAVYAGAPLMGPISLAAGVAMSALLGHFPSMLEGVASICALVSLKEDSHRSISASSDSLLPTTAGDPHAWSGAGEGALEAAILDSRRIVLFLLLNLAFMFVEILVGLWSNSLGLISDAGHMLFDCMALFIGLFASFVSRWNPDHFYTYGYARFETLCAFVNGVFLVFIAIFIMTESLERISDPPELGTSGLLTTSILGFLVNLVGLVFFHGHSHLGDDSCGGHGHSHGGGHSHAHHGNENMHGVFLHILADALGSLGVIVSSILIEYRGWFVADPICSLLISLLILSSVYPLLKSTASTLLLSVPPRVAASFKKTLNEILLLDGVSSIREPKLWMQSASLVVVSLHVIIEDSWETQQVLRPVEDLLRARIPNLRHSTIQVYHKGTYYTLVESQRQRSIPRSAWVISITTIITISMAITTKMETMGMDMDMDTDMDMGMDIRSNENRNNTILPITGMHTTMGTLTRTTNIRYTHFTL</sequence>
<protein>
    <submittedName>
        <fullName evidence="10">Zinc transporter 5</fullName>
    </submittedName>
</protein>
<feature type="transmembrane region" description="Helical" evidence="8">
    <location>
        <begin position="514"/>
        <end position="535"/>
    </location>
</feature>
<keyword evidence="4 8" id="KW-0812">Transmembrane</keyword>
<feature type="domain" description="HP" evidence="9">
    <location>
        <begin position="122"/>
        <end position="186"/>
    </location>
</feature>
<feature type="transmembrane region" description="Helical" evidence="8">
    <location>
        <begin position="996"/>
        <end position="1017"/>
    </location>
</feature>
<dbReference type="PANTHER" id="PTHR45755:SF4">
    <property type="entry name" value="ZINC TRANSPORTER 7"/>
    <property type="match status" value="1"/>
</dbReference>
<evidence type="ECO:0000256" key="2">
    <source>
        <dbReference type="ARBA" id="ARBA00008873"/>
    </source>
</evidence>
<dbReference type="SUPFAM" id="SSF47050">
    <property type="entry name" value="VHP, Villin headpiece domain"/>
    <property type="match status" value="1"/>
</dbReference>
<feature type="transmembrane region" description="Helical" evidence="8">
    <location>
        <begin position="910"/>
        <end position="933"/>
    </location>
</feature>
<gene>
    <name evidence="10" type="ORF">FCC1311_063742</name>
</gene>
<dbReference type="AlphaFoldDB" id="A0A2R5GQK3"/>
<keyword evidence="11" id="KW-1185">Reference proteome</keyword>
<feature type="transmembrane region" description="Helical" evidence="8">
    <location>
        <begin position="968"/>
        <end position="989"/>
    </location>
</feature>
<comment type="similarity">
    <text evidence="2">Belongs to the cation diffusion facilitator (CDF) transporter (TC 2.A.4) family. SLC30A subfamily.</text>
</comment>
<feature type="transmembrane region" description="Helical" evidence="8">
    <location>
        <begin position="609"/>
        <end position="627"/>
    </location>
</feature>
<proteinExistence type="inferred from homology"/>
<evidence type="ECO:0000259" key="9">
    <source>
        <dbReference type="PROSITE" id="PS51089"/>
    </source>
</evidence>
<dbReference type="Gene3D" id="1.10.950.10">
    <property type="entry name" value="Villin headpiece domain"/>
    <property type="match status" value="1"/>
</dbReference>
<dbReference type="FunFam" id="1.20.1510.10:FF:000014">
    <property type="entry name" value="Cation efflux protein/ zinc transporter"/>
    <property type="match status" value="1"/>
</dbReference>
<dbReference type="OrthoDB" id="78669at2759"/>
<evidence type="ECO:0000256" key="8">
    <source>
        <dbReference type="SAM" id="Phobius"/>
    </source>
</evidence>
<dbReference type="Pfam" id="PF01545">
    <property type="entry name" value="Cation_efflux"/>
    <property type="match status" value="1"/>
</dbReference>
<dbReference type="PANTHER" id="PTHR45755">
    <property type="match status" value="1"/>
</dbReference>
<dbReference type="PROSITE" id="PS51089">
    <property type="entry name" value="HP"/>
    <property type="match status" value="1"/>
</dbReference>
<evidence type="ECO:0000256" key="7">
    <source>
        <dbReference type="ARBA" id="ARBA00023136"/>
    </source>
</evidence>
<evidence type="ECO:0000256" key="6">
    <source>
        <dbReference type="ARBA" id="ARBA00023065"/>
    </source>
</evidence>
<feature type="transmembrane region" description="Helical" evidence="8">
    <location>
        <begin position="877"/>
        <end position="898"/>
    </location>
</feature>
<feature type="transmembrane region" description="Helical" evidence="8">
    <location>
        <begin position="812"/>
        <end position="833"/>
    </location>
</feature>
<dbReference type="GO" id="GO:0003779">
    <property type="term" value="F:actin binding"/>
    <property type="evidence" value="ECO:0007669"/>
    <property type="project" value="InterPro"/>
</dbReference>
<keyword evidence="5 8" id="KW-1133">Transmembrane helix</keyword>
<organism evidence="10 11">
    <name type="scientific">Hondaea fermentalgiana</name>
    <dbReference type="NCBI Taxonomy" id="2315210"/>
    <lineage>
        <taxon>Eukaryota</taxon>
        <taxon>Sar</taxon>
        <taxon>Stramenopiles</taxon>
        <taxon>Bigyra</taxon>
        <taxon>Labyrinthulomycetes</taxon>
        <taxon>Thraustochytrida</taxon>
        <taxon>Thraustochytriidae</taxon>
        <taxon>Hondaea</taxon>
    </lineage>
</organism>
<keyword evidence="7 8" id="KW-0472">Membrane</keyword>
<evidence type="ECO:0000256" key="5">
    <source>
        <dbReference type="ARBA" id="ARBA00022989"/>
    </source>
</evidence>
<feature type="transmembrane region" description="Helical" evidence="8">
    <location>
        <begin position="633"/>
        <end position="650"/>
    </location>
</feature>
<dbReference type="InterPro" id="IPR045316">
    <property type="entry name" value="Msc2-like"/>
</dbReference>
<keyword evidence="3" id="KW-0813">Transport</keyword>
<evidence type="ECO:0000313" key="11">
    <source>
        <dbReference type="Proteomes" id="UP000241890"/>
    </source>
</evidence>
<keyword evidence="6" id="KW-0406">Ion transport</keyword>
<dbReference type="InterPro" id="IPR058533">
    <property type="entry name" value="Cation_efflux_TM"/>
</dbReference>
<dbReference type="Proteomes" id="UP000241890">
    <property type="component" value="Unassembled WGS sequence"/>
</dbReference>
<comment type="caution">
    <text evidence="10">The sequence shown here is derived from an EMBL/GenBank/DDBJ whole genome shotgun (WGS) entry which is preliminary data.</text>
</comment>
<dbReference type="InterPro" id="IPR003128">
    <property type="entry name" value="Villin_headpiece"/>
</dbReference>